<feature type="transmembrane region" description="Helical" evidence="11">
    <location>
        <begin position="201"/>
        <end position="221"/>
    </location>
</feature>
<evidence type="ECO:0000256" key="10">
    <source>
        <dbReference type="SAM" id="MobiDB-lite"/>
    </source>
</evidence>
<dbReference type="FunFam" id="3.40.50.300:FF:000604">
    <property type="entry name" value="ABC transporter B family member 28"/>
    <property type="match status" value="1"/>
</dbReference>
<evidence type="ECO:0000256" key="5">
    <source>
        <dbReference type="ARBA" id="ARBA00022737"/>
    </source>
</evidence>
<evidence type="ECO:0000256" key="11">
    <source>
        <dbReference type="SAM" id="Phobius"/>
    </source>
</evidence>
<dbReference type="OrthoDB" id="6500128at2759"/>
<dbReference type="GO" id="GO:0005743">
    <property type="term" value="C:mitochondrial inner membrane"/>
    <property type="evidence" value="ECO:0007669"/>
    <property type="project" value="TreeGrafter"/>
</dbReference>
<dbReference type="InterPro" id="IPR039421">
    <property type="entry name" value="Type_1_exporter"/>
</dbReference>
<feature type="transmembrane region" description="Helical" evidence="11">
    <location>
        <begin position="348"/>
        <end position="366"/>
    </location>
</feature>
<dbReference type="GO" id="GO:0015421">
    <property type="term" value="F:ABC-type oligopeptide transporter activity"/>
    <property type="evidence" value="ECO:0007669"/>
    <property type="project" value="TreeGrafter"/>
</dbReference>
<dbReference type="GO" id="GO:0090374">
    <property type="term" value="P:oligopeptide export from mitochondrion"/>
    <property type="evidence" value="ECO:0007669"/>
    <property type="project" value="TreeGrafter"/>
</dbReference>
<keyword evidence="3" id="KW-0813">Transport</keyword>
<feature type="domain" description="ABC transporter" evidence="12">
    <location>
        <begin position="413"/>
        <end position="623"/>
    </location>
</feature>
<evidence type="ECO:0000256" key="4">
    <source>
        <dbReference type="ARBA" id="ARBA00022692"/>
    </source>
</evidence>
<dbReference type="InterPro" id="IPR011527">
    <property type="entry name" value="ABC1_TM_dom"/>
</dbReference>
<comment type="subcellular location">
    <subcellularLocation>
        <location evidence="1">Membrane</location>
        <topology evidence="1">Multi-pass membrane protein</topology>
    </subcellularLocation>
</comment>
<feature type="domain" description="ABC transmembrane type-1" evidence="13">
    <location>
        <begin position="60"/>
        <end position="375"/>
    </location>
</feature>
<evidence type="ECO:0000256" key="1">
    <source>
        <dbReference type="ARBA" id="ARBA00004141"/>
    </source>
</evidence>
<dbReference type="PANTHER" id="PTHR43394:SF18">
    <property type="entry name" value="ABC TRANSPORTER B FAMILY MEMBER 11-LIKE"/>
    <property type="match status" value="1"/>
</dbReference>
<feature type="transmembrane region" description="Helical" evidence="11">
    <location>
        <begin position="227"/>
        <end position="246"/>
    </location>
</feature>
<dbReference type="CDD" id="cd18578">
    <property type="entry name" value="ABC_6TM_Pgp_ABCB1_D2_like"/>
    <property type="match status" value="1"/>
</dbReference>
<sequence>MDGEKHKEFDRSYFDAAELDTRRKGKRDDEQSAKKEVGLKPVPYFRLFRFLTPKDKVWLAIAVISALIASACFPLLNILFGEMAELMVNAKRVNIDCANNASTISPNTPSPAIDSEKLLERMAEFSIYTAIVGVIELITGYLFISIFSRLAEIQMFRLRKEYLRALLRQNIGWYDTVQDRNFVAKISENVTKVQEAIADKAAMCMFYCLSTLIFLVSALWYGWLLTLVILSTSPVIAISTVIVTSLQSKLTAQEQKAYSKAGMVAQEALSNIKTVMAFSGQQKERDRYEAGLVFALRAGRMRGIVSAFGNGFLWFLNYASYSLVFWYGTKLIFDGRREACTKTPEYDTAAFMVVFFNVLTGSYHFGNALSYLEVFSVGRGAAASIFNVLDRNPEIDSYADAGISPSKRPKGKIVFNNVRFSYPSRKDVKVLRGINLELLPGTTVALVGSSGCGKSTCLQLLQRFYDPDEGSIFVDDLNIKDLKLNWYRDQLGVVSQEPVLFNTTIAENVRLPQKYDTMVGERGAQLSGGQKQRIAIARALIRNPSILLLDEATSALDTQSEAVVQEALDRASEGRTTLIVAHRLSTVRNADVIVSIHNGQVTEVGSHSSLMANKGLYYQLITSQMSGETPDDTTNNYTKSSEKRMSLEPSEDQEFPESMAQPPAEEDLEEHLAKRTSFFSLLRLSSKEWHWMAIGLVFSILQGGMLPLYAYFYGEFMGVLSINDAEEAQREANVYATYFLGIGIYAGVTIGIGLSCFSIAGEALTNRLRKLSFGTMLIQDLSWYDNPRNNVGGLCTRLSGDAASVQGATGTRLGMVSQAFTTIAISAGLALYGLPKLGAVAIAFVPFILIAGFYNGKMLENQQIEEKFATESASSYAFQAVSSIRTVASLGKEEAFVEMYSQALLQPHKKAVAYSHLLGFVYGFSQALLYFAYATVFYYGAYLISEEDAEYTNVFIVGEALIWSMLMVGQTLAFAPNYNKAKVAGGRILNLLDTKPVIQSTPGTGLHTRNSEGSVIFDKVEFSYPERKATKVLKGLTLGIEPNTHVGICGPSGSGKSTCIQLMLRYYDTTSGNVIFDHRDIKTLNLDAFRSQVAIVSQEPALFDRSLADNIAYGDNTRNVTIDEIMDAARAANIHSFITSLPSGYLTRVGDMGAQLSGGQKQRVAIARALVRKPKLLLLDEATSALDAEKAR</sequence>
<feature type="transmembrane region" description="Helical" evidence="11">
    <location>
        <begin position="307"/>
        <end position="328"/>
    </location>
</feature>
<gene>
    <name evidence="14" type="ORF">AFUS01_LOCUS43169</name>
</gene>
<dbReference type="PANTHER" id="PTHR43394">
    <property type="entry name" value="ATP-DEPENDENT PERMEASE MDL1, MITOCHONDRIAL"/>
    <property type="match status" value="1"/>
</dbReference>
<dbReference type="SMART" id="SM00382">
    <property type="entry name" value="AAA"/>
    <property type="match status" value="2"/>
</dbReference>
<keyword evidence="7" id="KW-0067">ATP-binding</keyword>
<dbReference type="CDD" id="cd03249">
    <property type="entry name" value="ABC_MTABC3_MDL1_MDL2"/>
    <property type="match status" value="1"/>
</dbReference>
<dbReference type="AlphaFoldDB" id="A0A8J2LI19"/>
<dbReference type="PROSITE" id="PS50893">
    <property type="entry name" value="ABC_TRANSPORTER_2"/>
    <property type="match status" value="2"/>
</dbReference>
<feature type="compositionally biased region" description="Polar residues" evidence="10">
    <location>
        <begin position="626"/>
        <end position="639"/>
    </location>
</feature>
<keyword evidence="8 11" id="KW-1133">Transmembrane helix</keyword>
<dbReference type="InterPro" id="IPR003439">
    <property type="entry name" value="ABC_transporter-like_ATP-bd"/>
</dbReference>
<feature type="domain" description="ABC transporter" evidence="12">
    <location>
        <begin position="1015"/>
        <end position="1192"/>
    </location>
</feature>
<dbReference type="GO" id="GO:0005524">
    <property type="term" value="F:ATP binding"/>
    <property type="evidence" value="ECO:0007669"/>
    <property type="project" value="UniProtKB-KW"/>
</dbReference>
<feature type="transmembrane region" description="Helical" evidence="11">
    <location>
        <begin position="691"/>
        <end position="714"/>
    </location>
</feature>
<dbReference type="GO" id="GO:0016887">
    <property type="term" value="F:ATP hydrolysis activity"/>
    <property type="evidence" value="ECO:0007669"/>
    <property type="project" value="InterPro"/>
</dbReference>
<feature type="transmembrane region" description="Helical" evidence="11">
    <location>
        <begin position="125"/>
        <end position="150"/>
    </location>
</feature>
<accession>A0A8J2LI19</accession>
<feature type="transmembrane region" description="Helical" evidence="11">
    <location>
        <begin position="57"/>
        <end position="80"/>
    </location>
</feature>
<evidence type="ECO:0000256" key="2">
    <source>
        <dbReference type="ARBA" id="ARBA00007577"/>
    </source>
</evidence>
<dbReference type="Pfam" id="PF00664">
    <property type="entry name" value="ABC_membrane"/>
    <property type="match status" value="2"/>
</dbReference>
<evidence type="ECO:0000313" key="15">
    <source>
        <dbReference type="Proteomes" id="UP000708208"/>
    </source>
</evidence>
<keyword evidence="4 11" id="KW-0812">Transmembrane</keyword>
<evidence type="ECO:0000256" key="8">
    <source>
        <dbReference type="ARBA" id="ARBA00022989"/>
    </source>
</evidence>
<evidence type="ECO:0000256" key="9">
    <source>
        <dbReference type="ARBA" id="ARBA00023136"/>
    </source>
</evidence>
<dbReference type="PROSITE" id="PS50929">
    <property type="entry name" value="ABC_TM1F"/>
    <property type="match status" value="2"/>
</dbReference>
<keyword evidence="5" id="KW-0677">Repeat</keyword>
<dbReference type="InterPro" id="IPR003593">
    <property type="entry name" value="AAA+_ATPase"/>
</dbReference>
<evidence type="ECO:0000313" key="14">
    <source>
        <dbReference type="EMBL" id="CAG7833559.1"/>
    </source>
</evidence>
<comment type="caution">
    <text evidence="14">The sequence shown here is derived from an EMBL/GenBank/DDBJ whole genome shotgun (WGS) entry which is preliminary data.</text>
</comment>
<feature type="transmembrane region" description="Helical" evidence="11">
    <location>
        <begin position="954"/>
        <end position="975"/>
    </location>
</feature>
<evidence type="ECO:0000256" key="3">
    <source>
        <dbReference type="ARBA" id="ARBA00022448"/>
    </source>
</evidence>
<feature type="transmembrane region" description="Helical" evidence="11">
    <location>
        <begin position="917"/>
        <end position="942"/>
    </location>
</feature>
<feature type="region of interest" description="Disordered" evidence="10">
    <location>
        <begin position="626"/>
        <end position="664"/>
    </location>
</feature>
<feature type="transmembrane region" description="Helical" evidence="11">
    <location>
        <begin position="813"/>
        <end position="831"/>
    </location>
</feature>
<evidence type="ECO:0000259" key="13">
    <source>
        <dbReference type="PROSITE" id="PS50929"/>
    </source>
</evidence>
<keyword evidence="6" id="KW-0547">Nucleotide-binding</keyword>
<feature type="transmembrane region" description="Helical" evidence="11">
    <location>
        <begin position="734"/>
        <end position="760"/>
    </location>
</feature>
<dbReference type="FunFam" id="1.20.1560.10:FF:000018">
    <property type="entry name" value="ATP-binding cassette subfamily B member 11"/>
    <property type="match status" value="1"/>
</dbReference>
<name>A0A8J2LI19_9HEXA</name>
<dbReference type="PROSITE" id="PS00211">
    <property type="entry name" value="ABC_TRANSPORTER_1"/>
    <property type="match status" value="2"/>
</dbReference>
<dbReference type="Pfam" id="PF00005">
    <property type="entry name" value="ABC_tran"/>
    <property type="match status" value="2"/>
</dbReference>
<comment type="similarity">
    <text evidence="2">Belongs to the ABC transporter superfamily. ABCB family. Multidrug resistance exporter (TC 3.A.1.201) subfamily.</text>
</comment>
<organism evidence="14 15">
    <name type="scientific">Allacma fusca</name>
    <dbReference type="NCBI Taxonomy" id="39272"/>
    <lineage>
        <taxon>Eukaryota</taxon>
        <taxon>Metazoa</taxon>
        <taxon>Ecdysozoa</taxon>
        <taxon>Arthropoda</taxon>
        <taxon>Hexapoda</taxon>
        <taxon>Collembola</taxon>
        <taxon>Symphypleona</taxon>
        <taxon>Sminthuridae</taxon>
        <taxon>Allacma</taxon>
    </lineage>
</organism>
<reference evidence="14" key="1">
    <citation type="submission" date="2021-06" db="EMBL/GenBank/DDBJ databases">
        <authorList>
            <person name="Hodson N. C."/>
            <person name="Mongue J. A."/>
            <person name="Jaron S. K."/>
        </authorList>
    </citation>
    <scope>NUCLEOTIDE SEQUENCE</scope>
</reference>
<dbReference type="Proteomes" id="UP000708208">
    <property type="component" value="Unassembled WGS sequence"/>
</dbReference>
<dbReference type="InterPro" id="IPR017871">
    <property type="entry name" value="ABC_transporter-like_CS"/>
</dbReference>
<dbReference type="FunFam" id="1.20.1560.10:FF:000009">
    <property type="entry name" value="ABC transporter B family member 1"/>
    <property type="match status" value="1"/>
</dbReference>
<feature type="transmembrane region" description="Helical" evidence="11">
    <location>
        <begin position="837"/>
        <end position="854"/>
    </location>
</feature>
<dbReference type="CDD" id="cd18577">
    <property type="entry name" value="ABC_6TM_Pgp_ABCB1_D1_like"/>
    <property type="match status" value="1"/>
</dbReference>
<evidence type="ECO:0000256" key="7">
    <source>
        <dbReference type="ARBA" id="ARBA00022840"/>
    </source>
</evidence>
<proteinExistence type="inferred from homology"/>
<protein>
    <submittedName>
        <fullName evidence="14">Uncharacterized protein</fullName>
    </submittedName>
</protein>
<dbReference type="EMBL" id="CAJVCH010569928">
    <property type="protein sequence ID" value="CAG7833559.1"/>
    <property type="molecule type" value="Genomic_DNA"/>
</dbReference>
<evidence type="ECO:0000259" key="12">
    <source>
        <dbReference type="PROSITE" id="PS50893"/>
    </source>
</evidence>
<feature type="domain" description="ABC transmembrane type-1" evidence="13">
    <location>
        <begin position="693"/>
        <end position="980"/>
    </location>
</feature>
<keyword evidence="9 11" id="KW-0472">Membrane</keyword>
<evidence type="ECO:0000256" key="6">
    <source>
        <dbReference type="ARBA" id="ARBA00022741"/>
    </source>
</evidence>
<keyword evidence="15" id="KW-1185">Reference proteome</keyword>